<feature type="transmembrane region" description="Helical" evidence="1">
    <location>
        <begin position="91"/>
        <end position="112"/>
    </location>
</feature>
<reference evidence="5 6" key="2">
    <citation type="submission" date="2019-02" db="EMBL/GenBank/DDBJ databases">
        <authorList>
            <consortium name="Pathogen Informatics"/>
        </authorList>
    </citation>
    <scope>NUCLEOTIDE SEQUENCE [LARGE SCALE GENOMIC DNA]</scope>
    <source>
        <strain evidence="6">clo34</strain>
        <strain evidence="5">Clo34</strain>
    </source>
</reference>
<dbReference type="GeneID" id="66354702"/>
<evidence type="ECO:0000313" key="6">
    <source>
        <dbReference type="Proteomes" id="UP000411588"/>
    </source>
</evidence>
<evidence type="ECO:0000313" key="3">
    <source>
        <dbReference type="EMBL" id="CDS87721.1"/>
    </source>
</evidence>
<dbReference type="EMBL" id="LK932402">
    <property type="protein sequence ID" value="CDS87721.1"/>
    <property type="molecule type" value="Genomic_DNA"/>
</dbReference>
<organism evidence="2">
    <name type="scientific">Clostridioides difficile</name>
    <name type="common">Peptoclostridium difficile</name>
    <dbReference type="NCBI Taxonomy" id="1496"/>
    <lineage>
        <taxon>Bacteria</taxon>
        <taxon>Bacillati</taxon>
        <taxon>Bacillota</taxon>
        <taxon>Clostridia</taxon>
        <taxon>Peptostreptococcales</taxon>
        <taxon>Peptostreptococcaceae</taxon>
        <taxon>Clostridioides</taxon>
    </lineage>
</organism>
<keyword evidence="1" id="KW-0812">Transmembrane</keyword>
<evidence type="ECO:0000256" key="1">
    <source>
        <dbReference type="SAM" id="Phobius"/>
    </source>
</evidence>
<reference evidence="2" key="1">
    <citation type="submission" date="2014-07" db="EMBL/GenBank/DDBJ databases">
        <authorList>
            <person name="Monot Marc"/>
        </authorList>
    </citation>
    <scope>NUCLEOTIDE SEQUENCE</scope>
    <source>
        <strain evidence="4">7032989</strain>
        <strain evidence="3">7032994</strain>
    </source>
</reference>
<feature type="transmembrane region" description="Helical" evidence="1">
    <location>
        <begin position="6"/>
        <end position="23"/>
    </location>
</feature>
<dbReference type="EMBL" id="LK932505">
    <property type="protein sequence ID" value="CDS85664.1"/>
    <property type="molecule type" value="Genomic_DNA"/>
</dbReference>
<feature type="transmembrane region" description="Helical" evidence="1">
    <location>
        <begin position="30"/>
        <end position="47"/>
    </location>
</feature>
<gene>
    <name evidence="4" type="ORF">BN1095_330067</name>
    <name evidence="2" type="ORF">BN1096_520408</name>
    <name evidence="3" type="ORF">BN1097_630209</name>
    <name evidence="5" type="ORF">SAMEA1402399_00439</name>
</gene>
<keyword evidence="1" id="KW-0472">Membrane</keyword>
<name>A0A031WKV1_CLODI</name>
<dbReference type="PATRIC" id="fig|1496.1373.peg.2864"/>
<dbReference type="Proteomes" id="UP000411588">
    <property type="component" value="Unassembled WGS sequence"/>
</dbReference>
<accession>A0A031WKV1</accession>
<evidence type="ECO:0000313" key="5">
    <source>
        <dbReference type="EMBL" id="VFD29396.1"/>
    </source>
</evidence>
<dbReference type="Pfam" id="PF09946">
    <property type="entry name" value="DUF2178"/>
    <property type="match status" value="1"/>
</dbReference>
<dbReference type="RefSeq" id="WP_004454606.1">
    <property type="nucleotide sequence ID" value="NZ_BAABSG010000001.1"/>
</dbReference>
<feature type="transmembrane region" description="Helical" evidence="1">
    <location>
        <begin position="62"/>
        <end position="84"/>
    </location>
</feature>
<evidence type="ECO:0000313" key="2">
    <source>
        <dbReference type="EMBL" id="CDS85664.1"/>
    </source>
</evidence>
<dbReference type="EMBL" id="LK932994">
    <property type="protein sequence ID" value="CDT13456.1"/>
    <property type="molecule type" value="Genomic_DNA"/>
</dbReference>
<dbReference type="AlphaFoldDB" id="A0A031WKV1"/>
<evidence type="ECO:0000313" key="4">
    <source>
        <dbReference type="EMBL" id="CDT13456.1"/>
    </source>
</evidence>
<protein>
    <submittedName>
        <fullName evidence="2 5">Membrane protein</fullName>
    </submittedName>
</protein>
<keyword evidence="1" id="KW-1133">Transmembrane helix</keyword>
<dbReference type="EMBL" id="CAADAN010000001">
    <property type="protein sequence ID" value="VFD29396.1"/>
    <property type="molecule type" value="Genomic_DNA"/>
</dbReference>
<sequence length="116" mass="13289">MIQKKFFMGFCGFLGFLSLRYFSSGNVADLTYIGFFAFFSNFIIAKINGDKADERYVQDEKAAMAFTGQLAIIELFILWCITIVSRNIELMCVLLSITYAITLNVYAIKLYILEEK</sequence>
<proteinExistence type="predicted"/>
<dbReference type="InterPro" id="IPR019235">
    <property type="entry name" value="DUF2178_TM"/>
</dbReference>